<keyword evidence="2" id="KW-0863">Zinc-finger</keyword>
<dbReference type="PROSITE" id="PS51050">
    <property type="entry name" value="ZF_CW"/>
    <property type="match status" value="1"/>
</dbReference>
<dbReference type="Proteomes" id="UP001152622">
    <property type="component" value="Chromosome 7"/>
</dbReference>
<comment type="caution">
    <text evidence="6">The sequence shown here is derived from an EMBL/GenBank/DDBJ whole genome shotgun (WGS) entry which is preliminary data.</text>
</comment>
<evidence type="ECO:0000256" key="3">
    <source>
        <dbReference type="ARBA" id="ARBA00022833"/>
    </source>
</evidence>
<protein>
    <recommendedName>
        <fullName evidence="8">Zinc finger CW-type PWWP domain protein 2</fullName>
    </recommendedName>
</protein>
<dbReference type="OrthoDB" id="757982at2759"/>
<dbReference type="Gene3D" id="2.30.30.140">
    <property type="match status" value="1"/>
</dbReference>
<dbReference type="GO" id="GO:0008270">
    <property type="term" value="F:zinc ion binding"/>
    <property type="evidence" value="ECO:0007669"/>
    <property type="project" value="UniProtKB-KW"/>
</dbReference>
<evidence type="ECO:0000259" key="4">
    <source>
        <dbReference type="PROSITE" id="PS50812"/>
    </source>
</evidence>
<dbReference type="PANTHER" id="PTHR15999">
    <property type="entry name" value="ZINC FINGER CW-TYPE PWWP DOMAIN PROTEIN 1"/>
    <property type="match status" value="1"/>
</dbReference>
<evidence type="ECO:0008006" key="8">
    <source>
        <dbReference type="Google" id="ProtNLM"/>
    </source>
</evidence>
<accession>A0A9Q1FAW1</accession>
<dbReference type="InterPro" id="IPR011124">
    <property type="entry name" value="Znf_CW"/>
</dbReference>
<evidence type="ECO:0000313" key="6">
    <source>
        <dbReference type="EMBL" id="KAJ8354291.1"/>
    </source>
</evidence>
<keyword evidence="7" id="KW-1185">Reference proteome</keyword>
<gene>
    <name evidence="6" type="ORF">SKAU_G00218580</name>
</gene>
<proteinExistence type="predicted"/>
<dbReference type="InterPro" id="IPR042778">
    <property type="entry name" value="ZCWPW1/ZCWPW2"/>
</dbReference>
<name>A0A9Q1FAW1_SYNKA</name>
<dbReference type="GO" id="GO:0005634">
    <property type="term" value="C:nucleus"/>
    <property type="evidence" value="ECO:0007669"/>
    <property type="project" value="TreeGrafter"/>
</dbReference>
<dbReference type="Pfam" id="PF00855">
    <property type="entry name" value="PWWP"/>
    <property type="match status" value="1"/>
</dbReference>
<feature type="domain" description="CW-type" evidence="5">
    <location>
        <begin position="15"/>
        <end position="70"/>
    </location>
</feature>
<evidence type="ECO:0000313" key="7">
    <source>
        <dbReference type="Proteomes" id="UP001152622"/>
    </source>
</evidence>
<organism evidence="6 7">
    <name type="scientific">Synaphobranchus kaupii</name>
    <name type="common">Kaup's arrowtooth eel</name>
    <dbReference type="NCBI Taxonomy" id="118154"/>
    <lineage>
        <taxon>Eukaryota</taxon>
        <taxon>Metazoa</taxon>
        <taxon>Chordata</taxon>
        <taxon>Craniata</taxon>
        <taxon>Vertebrata</taxon>
        <taxon>Euteleostomi</taxon>
        <taxon>Actinopterygii</taxon>
        <taxon>Neopterygii</taxon>
        <taxon>Teleostei</taxon>
        <taxon>Anguilliformes</taxon>
        <taxon>Synaphobranchidae</taxon>
        <taxon>Synaphobranchus</taxon>
    </lineage>
</organism>
<dbReference type="EMBL" id="JAINUF010000007">
    <property type="protein sequence ID" value="KAJ8354291.1"/>
    <property type="molecule type" value="Genomic_DNA"/>
</dbReference>
<dbReference type="InterPro" id="IPR000313">
    <property type="entry name" value="PWWP_dom"/>
</dbReference>
<keyword evidence="1" id="KW-0479">Metal-binding</keyword>
<dbReference type="Pfam" id="PF07496">
    <property type="entry name" value="zf-CW"/>
    <property type="match status" value="1"/>
</dbReference>
<dbReference type="SUPFAM" id="SSF63748">
    <property type="entry name" value="Tudor/PWWP/MBT"/>
    <property type="match status" value="1"/>
</dbReference>
<reference evidence="6" key="1">
    <citation type="journal article" date="2023" name="Science">
        <title>Genome structures resolve the early diversification of teleost fishes.</title>
        <authorList>
            <person name="Parey E."/>
            <person name="Louis A."/>
            <person name="Montfort J."/>
            <person name="Bouchez O."/>
            <person name="Roques C."/>
            <person name="Iampietro C."/>
            <person name="Lluch J."/>
            <person name="Castinel A."/>
            <person name="Donnadieu C."/>
            <person name="Desvignes T."/>
            <person name="Floi Bucao C."/>
            <person name="Jouanno E."/>
            <person name="Wen M."/>
            <person name="Mejri S."/>
            <person name="Dirks R."/>
            <person name="Jansen H."/>
            <person name="Henkel C."/>
            <person name="Chen W.J."/>
            <person name="Zahm M."/>
            <person name="Cabau C."/>
            <person name="Klopp C."/>
            <person name="Thompson A.W."/>
            <person name="Robinson-Rechavi M."/>
            <person name="Braasch I."/>
            <person name="Lecointre G."/>
            <person name="Bobe J."/>
            <person name="Postlethwait J.H."/>
            <person name="Berthelot C."/>
            <person name="Roest Crollius H."/>
            <person name="Guiguen Y."/>
        </authorList>
    </citation>
    <scope>NUCLEOTIDE SEQUENCE</scope>
    <source>
        <strain evidence="6">WJC10195</strain>
    </source>
</reference>
<dbReference type="PROSITE" id="PS50812">
    <property type="entry name" value="PWWP"/>
    <property type="match status" value="1"/>
</dbReference>
<feature type="domain" description="PWWP" evidence="4">
    <location>
        <begin position="89"/>
        <end position="153"/>
    </location>
</feature>
<dbReference type="Gene3D" id="3.30.40.100">
    <property type="match status" value="1"/>
</dbReference>
<evidence type="ECO:0000256" key="2">
    <source>
        <dbReference type="ARBA" id="ARBA00022771"/>
    </source>
</evidence>
<dbReference type="CDD" id="cd20146">
    <property type="entry name" value="PWWP_ZCWPW2"/>
    <property type="match status" value="1"/>
</dbReference>
<keyword evidence="3" id="KW-0862">Zinc</keyword>
<evidence type="ECO:0000259" key="5">
    <source>
        <dbReference type="PROSITE" id="PS51050"/>
    </source>
</evidence>
<sequence>MDLPNLNAAEDKVSYYLDNTWVQCESAACMKWRLIPRRECEGFEPDQPWYCRMNQDPFFSQCSVPQDPFPKISQLQEFGLKVIYSKIPVGSLVMVKAGKWPWWPAVLSPDPVSAEYVQEDSDGDVEKYHVEFLGSPHSRLWASASRVELYQATPAEPENLKVSLKKTYKVALEEATKMENVTCEERLQLCLFKPQECRTM</sequence>
<dbReference type="AlphaFoldDB" id="A0A9Q1FAW1"/>
<dbReference type="PANTHER" id="PTHR15999:SF6">
    <property type="entry name" value="ZINC FINGER CW-TYPE PWWP DOMAIN PROTEIN 2"/>
    <property type="match status" value="1"/>
</dbReference>
<dbReference type="SMART" id="SM00293">
    <property type="entry name" value="PWWP"/>
    <property type="match status" value="1"/>
</dbReference>
<evidence type="ECO:0000256" key="1">
    <source>
        <dbReference type="ARBA" id="ARBA00022723"/>
    </source>
</evidence>